<organism evidence="2 3">
    <name type="scientific">Leclercia adecarboxylata</name>
    <dbReference type="NCBI Taxonomy" id="83655"/>
    <lineage>
        <taxon>Bacteria</taxon>
        <taxon>Pseudomonadati</taxon>
        <taxon>Pseudomonadota</taxon>
        <taxon>Gammaproteobacteria</taxon>
        <taxon>Enterobacterales</taxon>
        <taxon>Enterobacteriaceae</taxon>
        <taxon>Leclercia</taxon>
    </lineage>
</organism>
<name>A0AAP9AHE1_9ENTR</name>
<reference evidence="2 3" key="1">
    <citation type="submission" date="2019-01" db="EMBL/GenBank/DDBJ databases">
        <title>Florfenicol resistance in Enterobacteriaceae and whole-genome sequence analysis of florfenicol-resistant Leclercia adecarboxylata strain R25.</title>
        <authorList>
            <person name="Bao Q."/>
            <person name="Ying Y."/>
        </authorList>
    </citation>
    <scope>NUCLEOTIDE SEQUENCE [LARGE SCALE GENOMIC DNA]</scope>
    <source>
        <strain evidence="2 3">R25</strain>
    </source>
</reference>
<evidence type="ECO:0000313" key="2">
    <source>
        <dbReference type="EMBL" id="QDK17819.1"/>
    </source>
</evidence>
<keyword evidence="1" id="KW-1133">Transmembrane helix</keyword>
<evidence type="ECO:0000313" key="3">
    <source>
        <dbReference type="Proteomes" id="UP000317812"/>
    </source>
</evidence>
<dbReference type="AlphaFoldDB" id="A0AAP9AHE1"/>
<feature type="transmembrane region" description="Helical" evidence="1">
    <location>
        <begin position="12"/>
        <end position="38"/>
    </location>
</feature>
<accession>A0AAP9AHE1</accession>
<keyword evidence="1" id="KW-0812">Transmembrane</keyword>
<evidence type="ECO:0000256" key="1">
    <source>
        <dbReference type="SAM" id="Phobius"/>
    </source>
</evidence>
<dbReference type="EMBL" id="CP035382">
    <property type="protein sequence ID" value="QDK17819.1"/>
    <property type="molecule type" value="Genomic_DNA"/>
</dbReference>
<proteinExistence type="predicted"/>
<dbReference type="Proteomes" id="UP000317812">
    <property type="component" value="Chromosome"/>
</dbReference>
<protein>
    <submittedName>
        <fullName evidence="2">Uncharacterized protein</fullName>
    </submittedName>
</protein>
<gene>
    <name evidence="2" type="ORF">ES815_05655</name>
</gene>
<sequence>MDKPSFKMMFRFYGIAFYFFKYVILVIMIVIICFIFFGKARREQYQQKRGFKRNLTVRDHTKFLLATQRMR</sequence>
<keyword evidence="1" id="KW-0472">Membrane</keyword>